<dbReference type="InParanoid" id="S8ESL8"/>
<dbReference type="GO" id="GO:0003700">
    <property type="term" value="F:DNA-binding transcription factor activity"/>
    <property type="evidence" value="ECO:0007669"/>
    <property type="project" value="TreeGrafter"/>
</dbReference>
<keyword evidence="8" id="KW-1185">Reference proteome</keyword>
<keyword evidence="5" id="KW-0863">Zinc-finger</keyword>
<dbReference type="PANTHER" id="PTHR47427">
    <property type="entry name" value="PROTEIN STE12"/>
    <property type="match status" value="1"/>
</dbReference>
<dbReference type="GO" id="GO:1990527">
    <property type="term" value="C:Tec1p-Ste12p-Dig1p complex"/>
    <property type="evidence" value="ECO:0007669"/>
    <property type="project" value="TreeGrafter"/>
</dbReference>
<dbReference type="InterPro" id="IPR013087">
    <property type="entry name" value="Znf_C2H2_type"/>
</dbReference>
<feature type="non-terminal residue" evidence="7">
    <location>
        <position position="57"/>
    </location>
</feature>
<feature type="domain" description="C2H2-type" evidence="6">
    <location>
        <begin position="4"/>
        <end position="33"/>
    </location>
</feature>
<dbReference type="OrthoDB" id="654211at2759"/>
<reference evidence="7 8" key="1">
    <citation type="journal article" date="2012" name="Science">
        <title>The Paleozoic origin of enzymatic lignin decomposition reconstructed from 31 fungal genomes.</title>
        <authorList>
            <person name="Floudas D."/>
            <person name="Binder M."/>
            <person name="Riley R."/>
            <person name="Barry K."/>
            <person name="Blanchette R.A."/>
            <person name="Henrissat B."/>
            <person name="Martinez A.T."/>
            <person name="Otillar R."/>
            <person name="Spatafora J.W."/>
            <person name="Yadav J.S."/>
            <person name="Aerts A."/>
            <person name="Benoit I."/>
            <person name="Boyd A."/>
            <person name="Carlson A."/>
            <person name="Copeland A."/>
            <person name="Coutinho P.M."/>
            <person name="de Vries R.P."/>
            <person name="Ferreira P."/>
            <person name="Findley K."/>
            <person name="Foster B."/>
            <person name="Gaskell J."/>
            <person name="Glotzer D."/>
            <person name="Gorecki P."/>
            <person name="Heitman J."/>
            <person name="Hesse C."/>
            <person name="Hori C."/>
            <person name="Igarashi K."/>
            <person name="Jurgens J.A."/>
            <person name="Kallen N."/>
            <person name="Kersten P."/>
            <person name="Kohler A."/>
            <person name="Kuees U."/>
            <person name="Kumar T.K.A."/>
            <person name="Kuo A."/>
            <person name="LaButti K."/>
            <person name="Larrondo L.F."/>
            <person name="Lindquist E."/>
            <person name="Ling A."/>
            <person name="Lombard V."/>
            <person name="Lucas S."/>
            <person name="Lundell T."/>
            <person name="Martin R."/>
            <person name="McLaughlin D.J."/>
            <person name="Morgenstern I."/>
            <person name="Morin E."/>
            <person name="Murat C."/>
            <person name="Nagy L.G."/>
            <person name="Nolan M."/>
            <person name="Ohm R.A."/>
            <person name="Patyshakuliyeva A."/>
            <person name="Rokas A."/>
            <person name="Ruiz-Duenas F.J."/>
            <person name="Sabat G."/>
            <person name="Salamov A."/>
            <person name="Samejima M."/>
            <person name="Schmutz J."/>
            <person name="Slot J.C."/>
            <person name="St John F."/>
            <person name="Stenlid J."/>
            <person name="Sun H."/>
            <person name="Sun S."/>
            <person name="Syed K."/>
            <person name="Tsang A."/>
            <person name="Wiebenga A."/>
            <person name="Young D."/>
            <person name="Pisabarro A."/>
            <person name="Eastwood D.C."/>
            <person name="Martin F."/>
            <person name="Cullen D."/>
            <person name="Grigoriev I.V."/>
            <person name="Hibbett D.S."/>
        </authorList>
    </citation>
    <scope>NUCLEOTIDE SEQUENCE</scope>
    <source>
        <strain evidence="8">FP-58527</strain>
    </source>
</reference>
<evidence type="ECO:0000256" key="5">
    <source>
        <dbReference type="PROSITE-ProRule" id="PRU00042"/>
    </source>
</evidence>
<evidence type="ECO:0000256" key="1">
    <source>
        <dbReference type="ARBA" id="ARBA00004123"/>
    </source>
</evidence>
<dbReference type="SMART" id="SM00355">
    <property type="entry name" value="ZnF_C2H2"/>
    <property type="match status" value="2"/>
</dbReference>
<comment type="subcellular location">
    <subcellularLocation>
        <location evidence="1">Nucleus</location>
    </subcellularLocation>
</comment>
<evidence type="ECO:0000259" key="6">
    <source>
        <dbReference type="PROSITE" id="PS50157"/>
    </source>
</evidence>
<dbReference type="PROSITE" id="PS50157">
    <property type="entry name" value="ZINC_FINGER_C2H2_2"/>
    <property type="match status" value="2"/>
</dbReference>
<dbReference type="Proteomes" id="UP000015241">
    <property type="component" value="Unassembled WGS sequence"/>
</dbReference>
<gene>
    <name evidence="7" type="ORF">FOMPIDRAFT_1081892</name>
</gene>
<evidence type="ECO:0000256" key="3">
    <source>
        <dbReference type="ARBA" id="ARBA00023163"/>
    </source>
</evidence>
<dbReference type="HOGENOM" id="CLU_002678_42_25_1"/>
<dbReference type="InterPro" id="IPR052127">
    <property type="entry name" value="STE12_transcription_factor"/>
</dbReference>
<protein>
    <recommendedName>
        <fullName evidence="6">C2H2-type domain-containing protein</fullName>
    </recommendedName>
</protein>
<evidence type="ECO:0000256" key="4">
    <source>
        <dbReference type="ARBA" id="ARBA00023242"/>
    </source>
</evidence>
<keyword evidence="3" id="KW-0804">Transcription</keyword>
<sequence length="57" mass="6738">IKAFVCPLPSCRRPFEQLETFLRHLQNHEVTRPYQCGQCLERFTSPDVLAHHAHNHQ</sequence>
<proteinExistence type="predicted"/>
<dbReference type="PANTHER" id="PTHR47427:SF1">
    <property type="entry name" value="PROTEIN STE12"/>
    <property type="match status" value="1"/>
</dbReference>
<dbReference type="InterPro" id="IPR036236">
    <property type="entry name" value="Znf_C2H2_sf"/>
</dbReference>
<evidence type="ECO:0000313" key="8">
    <source>
        <dbReference type="Proteomes" id="UP000015241"/>
    </source>
</evidence>
<dbReference type="GO" id="GO:0008270">
    <property type="term" value="F:zinc ion binding"/>
    <property type="evidence" value="ECO:0007669"/>
    <property type="project" value="UniProtKB-KW"/>
</dbReference>
<evidence type="ECO:0000313" key="7">
    <source>
        <dbReference type="EMBL" id="EPT05924.1"/>
    </source>
</evidence>
<keyword evidence="4" id="KW-0539">Nucleus</keyword>
<dbReference type="PROSITE" id="PS00028">
    <property type="entry name" value="ZINC_FINGER_C2H2_1"/>
    <property type="match status" value="2"/>
</dbReference>
<dbReference type="EMBL" id="KE504122">
    <property type="protein sequence ID" value="EPT05924.1"/>
    <property type="molecule type" value="Genomic_DNA"/>
</dbReference>
<keyword evidence="5" id="KW-0479">Metal-binding</keyword>
<organism evidence="7 8">
    <name type="scientific">Fomitopsis schrenkii</name>
    <name type="common">Brown rot fungus</name>
    <dbReference type="NCBI Taxonomy" id="2126942"/>
    <lineage>
        <taxon>Eukaryota</taxon>
        <taxon>Fungi</taxon>
        <taxon>Dikarya</taxon>
        <taxon>Basidiomycota</taxon>
        <taxon>Agaricomycotina</taxon>
        <taxon>Agaricomycetes</taxon>
        <taxon>Polyporales</taxon>
        <taxon>Fomitopsis</taxon>
    </lineage>
</organism>
<dbReference type="AlphaFoldDB" id="S8ESL8"/>
<keyword evidence="5" id="KW-0862">Zinc</keyword>
<dbReference type="GO" id="GO:2000220">
    <property type="term" value="P:regulation of pseudohyphal growth"/>
    <property type="evidence" value="ECO:0007669"/>
    <property type="project" value="TreeGrafter"/>
</dbReference>
<dbReference type="GO" id="GO:1990526">
    <property type="term" value="C:Ste12p-Dig1p-Dig2p complex"/>
    <property type="evidence" value="ECO:0007669"/>
    <property type="project" value="TreeGrafter"/>
</dbReference>
<dbReference type="STRING" id="743788.S8ESL8"/>
<name>S8ESL8_FOMSC</name>
<evidence type="ECO:0000256" key="2">
    <source>
        <dbReference type="ARBA" id="ARBA00023015"/>
    </source>
</evidence>
<dbReference type="Gene3D" id="3.30.160.60">
    <property type="entry name" value="Classic Zinc Finger"/>
    <property type="match status" value="1"/>
</dbReference>
<dbReference type="SUPFAM" id="SSF57667">
    <property type="entry name" value="beta-beta-alpha zinc fingers"/>
    <property type="match status" value="1"/>
</dbReference>
<feature type="domain" description="C2H2-type" evidence="6">
    <location>
        <begin position="34"/>
        <end position="57"/>
    </location>
</feature>
<dbReference type="Pfam" id="PF00096">
    <property type="entry name" value="zf-C2H2"/>
    <property type="match status" value="1"/>
</dbReference>
<dbReference type="GO" id="GO:0005634">
    <property type="term" value="C:nucleus"/>
    <property type="evidence" value="ECO:0007669"/>
    <property type="project" value="UniProtKB-SubCell"/>
</dbReference>
<accession>S8ESL8</accession>
<keyword evidence="2" id="KW-0805">Transcription regulation</keyword>
<feature type="non-terminal residue" evidence="7">
    <location>
        <position position="1"/>
    </location>
</feature>